<feature type="domain" description="Lactate/malate dehydrogenase N-terminal" evidence="12">
    <location>
        <begin position="3"/>
        <end position="145"/>
    </location>
</feature>
<dbReference type="RefSeq" id="WP_013328119.1">
    <property type="nucleotide sequence ID" value="NC_014507.1"/>
</dbReference>
<feature type="binding site" evidence="9">
    <location>
        <position position="85"/>
    </location>
    <ligand>
        <name>substrate</name>
    </ligand>
</feature>
<dbReference type="Pfam" id="PF02866">
    <property type="entry name" value="Ldh_1_C"/>
    <property type="match status" value="1"/>
</dbReference>
<evidence type="ECO:0000256" key="3">
    <source>
        <dbReference type="ARBA" id="ARBA00012995"/>
    </source>
</evidence>
<feature type="binding site" evidence="9">
    <location>
        <position position="123"/>
    </location>
    <ligand>
        <name>substrate</name>
    </ligand>
</feature>
<dbReference type="EC" id="1.1.1.37" evidence="3"/>
<evidence type="ECO:0000256" key="9">
    <source>
        <dbReference type="PIRSR" id="PIRSR000102-2"/>
    </source>
</evidence>
<dbReference type="GeneID" id="9742604"/>
<dbReference type="PANTHER" id="PTHR43128">
    <property type="entry name" value="L-2-HYDROXYCARBOXYLATE DEHYDROGENASE (NAD(P)(+))"/>
    <property type="match status" value="1"/>
</dbReference>
<feature type="binding site" evidence="9">
    <location>
        <position position="154"/>
    </location>
    <ligand>
        <name>substrate</name>
    </ligand>
</feature>
<feature type="active site" description="Proton acceptor" evidence="8">
    <location>
        <position position="178"/>
    </location>
</feature>
<dbReference type="InterPro" id="IPR015955">
    <property type="entry name" value="Lactate_DH/Glyco_Ohase_4_C"/>
</dbReference>
<protein>
    <recommendedName>
        <fullName evidence="3">malate dehydrogenase</fullName>
        <ecNumber evidence="3">1.1.1.37</ecNumber>
    </recommendedName>
</protein>
<evidence type="ECO:0000256" key="1">
    <source>
        <dbReference type="ARBA" id="ARBA00003966"/>
    </source>
</evidence>
<evidence type="ECO:0000256" key="2">
    <source>
        <dbReference type="ARBA" id="ARBA00008104"/>
    </source>
</evidence>
<dbReference type="InterPro" id="IPR018177">
    <property type="entry name" value="L-lactate_DH_AS"/>
</dbReference>
<comment type="function">
    <text evidence="1">Catalyzes the reversible oxidation of malate to oxaloacetate.</text>
</comment>
<dbReference type="eggNOG" id="arCOG00246">
    <property type="taxonomic scope" value="Archaea"/>
</dbReference>
<evidence type="ECO:0000313" key="15">
    <source>
        <dbReference type="Proteomes" id="UP000006565"/>
    </source>
</evidence>
<dbReference type="NCBIfam" id="NF004863">
    <property type="entry name" value="PRK06223.1"/>
    <property type="match status" value="1"/>
</dbReference>
<dbReference type="SUPFAM" id="SSF56327">
    <property type="entry name" value="LDH C-terminal domain-like"/>
    <property type="match status" value="1"/>
</dbReference>
<evidence type="ECO:0000256" key="8">
    <source>
        <dbReference type="PIRSR" id="PIRSR000102-1"/>
    </source>
</evidence>
<keyword evidence="4" id="KW-0816">Tricarboxylic acid cycle</keyword>
<dbReference type="InterPro" id="IPR001557">
    <property type="entry name" value="L-lactate/malate_DH"/>
</dbReference>
<accession>E1RE49</accession>
<keyword evidence="15" id="KW-1185">Reference proteome</keyword>
<evidence type="ECO:0000259" key="13">
    <source>
        <dbReference type="Pfam" id="PF02866"/>
    </source>
</evidence>
<sequence length="318" mass="34701">MLKVTVIGASGKVGQSAAYAISRIPSITEIVLFGREGNEESLDGLKWDFTDAFAAVGRRIKVVSGADPSLIRDSDMVIITSGAPRHTGQDRIDLAKGNAKIIANYAKMVAENAPDTILFVVTNPVDIMTAVALKYSGFPPSRVFGLGTHLDSMRLKSFIAQHFKVHVSEVHTRIIGEHGDTMVPLWSATTIGGIQLKNLPEFKTFTGEEMIDWVKAAGHYIIERSGATIYGPGEAIATLARTVLGNENRILSVTAYIRCEVHDIGDVCIGVPAMLNRKGVFPIPIRISPEEVEDFQASVEKIRRVTDEVFDYLENEGF</sequence>
<dbReference type="InterPro" id="IPR022383">
    <property type="entry name" value="Lactate/malate_DH_C"/>
</dbReference>
<evidence type="ECO:0000256" key="5">
    <source>
        <dbReference type="ARBA" id="ARBA00023002"/>
    </source>
</evidence>
<dbReference type="PROSITE" id="PS00064">
    <property type="entry name" value="L_LDH"/>
    <property type="match status" value="1"/>
</dbReference>
<dbReference type="PIRSF" id="PIRSF000102">
    <property type="entry name" value="Lac_mal_DH"/>
    <property type="match status" value="1"/>
</dbReference>
<comment type="catalytic activity">
    <reaction evidence="7">
        <text>(S)-malate + NAD(+) = oxaloacetate + NADH + H(+)</text>
        <dbReference type="Rhea" id="RHEA:21432"/>
        <dbReference type="ChEBI" id="CHEBI:15378"/>
        <dbReference type="ChEBI" id="CHEBI:15589"/>
        <dbReference type="ChEBI" id="CHEBI:16452"/>
        <dbReference type="ChEBI" id="CHEBI:57540"/>
        <dbReference type="ChEBI" id="CHEBI:57945"/>
        <dbReference type="EC" id="1.1.1.37"/>
    </reaction>
</comment>
<dbReference type="STRING" id="679926.Mpet_0162"/>
<evidence type="ECO:0000313" key="14">
    <source>
        <dbReference type="EMBL" id="ADN34940.1"/>
    </source>
</evidence>
<keyword evidence="6 10" id="KW-0520">NAD</keyword>
<dbReference type="InterPro" id="IPR036291">
    <property type="entry name" value="NAD(P)-bd_dom_sf"/>
</dbReference>
<feature type="domain" description="Lactate/malate dehydrogenase C-terminal" evidence="13">
    <location>
        <begin position="148"/>
        <end position="311"/>
    </location>
</feature>
<dbReference type="Gene3D" id="3.90.110.10">
    <property type="entry name" value="Lactate dehydrogenase/glycoside hydrolase, family 4, C-terminal"/>
    <property type="match status" value="1"/>
</dbReference>
<dbReference type="GO" id="GO:0006099">
    <property type="term" value="P:tricarboxylic acid cycle"/>
    <property type="evidence" value="ECO:0007669"/>
    <property type="project" value="UniProtKB-KW"/>
</dbReference>
<evidence type="ECO:0000256" key="11">
    <source>
        <dbReference type="RuleBase" id="RU003369"/>
    </source>
</evidence>
<dbReference type="GO" id="GO:0006089">
    <property type="term" value="P:lactate metabolic process"/>
    <property type="evidence" value="ECO:0007669"/>
    <property type="project" value="TreeGrafter"/>
</dbReference>
<dbReference type="HOGENOM" id="CLU_045401_1_1_2"/>
<dbReference type="GO" id="GO:0030060">
    <property type="term" value="F:L-malate dehydrogenase (NAD+) activity"/>
    <property type="evidence" value="ECO:0007669"/>
    <property type="project" value="UniProtKB-EC"/>
</dbReference>
<dbReference type="Gene3D" id="3.40.50.720">
    <property type="entry name" value="NAD(P)-binding Rossmann-like Domain"/>
    <property type="match status" value="1"/>
</dbReference>
<dbReference type="EMBL" id="CP002117">
    <property type="protein sequence ID" value="ADN34940.1"/>
    <property type="molecule type" value="Genomic_DNA"/>
</dbReference>
<evidence type="ECO:0000256" key="6">
    <source>
        <dbReference type="ARBA" id="ARBA00023027"/>
    </source>
</evidence>
<reference evidence="14 15" key="1">
    <citation type="journal article" date="2010" name="Stand. Genomic Sci.">
        <title>Complete genome sequence of Methanoplanus petrolearius type strain (SEBR 4847).</title>
        <authorList>
            <person name="Brambilla E."/>
            <person name="Djao O.D."/>
            <person name="Daligault H."/>
            <person name="Lapidus A."/>
            <person name="Lucas S."/>
            <person name="Hammon N."/>
            <person name="Nolan M."/>
            <person name="Tice H."/>
            <person name="Cheng J.F."/>
            <person name="Han C."/>
            <person name="Tapia R."/>
            <person name="Goodwin L."/>
            <person name="Pitluck S."/>
            <person name="Liolios K."/>
            <person name="Ivanova N."/>
            <person name="Mavromatis K."/>
            <person name="Mikhailova N."/>
            <person name="Pati A."/>
            <person name="Chen A."/>
            <person name="Palaniappan K."/>
            <person name="Land M."/>
            <person name="Hauser L."/>
            <person name="Chang Y.J."/>
            <person name="Jeffries C.D."/>
            <person name="Rohde M."/>
            <person name="Spring S."/>
            <person name="Sikorski J."/>
            <person name="Goker M."/>
            <person name="Woyke T."/>
            <person name="Bristow J."/>
            <person name="Eisen J.A."/>
            <person name="Markowitz V."/>
            <person name="Hugenholtz P."/>
            <person name="Kyrpides N.C."/>
            <person name="Klenk H.P."/>
        </authorList>
    </citation>
    <scope>NUCLEOTIDE SEQUENCE [LARGE SCALE GENOMIC DNA]</scope>
    <source>
        <strain evidence="15">DSM 11571 / OCM 486 / SEBR 4847</strain>
    </source>
</reference>
<dbReference type="KEGG" id="mpi:Mpet_0162"/>
<dbReference type="SUPFAM" id="SSF51735">
    <property type="entry name" value="NAD(P)-binding Rossmann-fold domains"/>
    <property type="match status" value="1"/>
</dbReference>
<dbReference type="Pfam" id="PF00056">
    <property type="entry name" value="Ldh_1_N"/>
    <property type="match status" value="1"/>
</dbReference>
<comment type="similarity">
    <text evidence="2 11">Belongs to the LDH/MDH superfamily.</text>
</comment>
<name>E1RE49_METP4</name>
<organism evidence="14 15">
    <name type="scientific">Methanolacinia petrolearia (strain DSM 11571 / OCM 486 / SEBR 4847)</name>
    <name type="common">Methanoplanus petrolearius</name>
    <dbReference type="NCBI Taxonomy" id="679926"/>
    <lineage>
        <taxon>Archaea</taxon>
        <taxon>Methanobacteriati</taxon>
        <taxon>Methanobacteriota</taxon>
        <taxon>Stenosarchaea group</taxon>
        <taxon>Methanomicrobia</taxon>
        <taxon>Methanomicrobiales</taxon>
        <taxon>Methanomicrobiaceae</taxon>
        <taxon>Methanolacinia</taxon>
    </lineage>
</organism>
<keyword evidence="5 11" id="KW-0560">Oxidoreductase</keyword>
<evidence type="ECO:0000256" key="10">
    <source>
        <dbReference type="PIRSR" id="PIRSR000102-3"/>
    </source>
</evidence>
<proteinExistence type="inferred from homology"/>
<dbReference type="GO" id="GO:0004459">
    <property type="term" value="F:L-lactate dehydrogenase (NAD+) activity"/>
    <property type="evidence" value="ECO:0007669"/>
    <property type="project" value="InterPro"/>
</dbReference>
<feature type="binding site" evidence="10">
    <location>
        <begin position="8"/>
        <end position="14"/>
    </location>
    <ligand>
        <name>NAD(+)</name>
        <dbReference type="ChEBI" id="CHEBI:57540"/>
    </ligand>
</feature>
<gene>
    <name evidence="14" type="ordered locus">Mpet_0162</name>
</gene>
<feature type="binding site" evidence="10">
    <location>
        <position position="98"/>
    </location>
    <ligand>
        <name>NAD(+)</name>
        <dbReference type="ChEBI" id="CHEBI:57540"/>
    </ligand>
</feature>
<evidence type="ECO:0000259" key="12">
    <source>
        <dbReference type="Pfam" id="PF00056"/>
    </source>
</evidence>
<evidence type="ECO:0000256" key="4">
    <source>
        <dbReference type="ARBA" id="ARBA00022532"/>
    </source>
</evidence>
<dbReference type="InterPro" id="IPR001236">
    <property type="entry name" value="Lactate/malate_DH_N"/>
</dbReference>
<dbReference type="Proteomes" id="UP000006565">
    <property type="component" value="Chromosome"/>
</dbReference>
<evidence type="ECO:0000256" key="7">
    <source>
        <dbReference type="ARBA" id="ARBA00048313"/>
    </source>
</evidence>
<dbReference type="SMR" id="E1RE49"/>
<feature type="binding site" evidence="9">
    <location>
        <position position="91"/>
    </location>
    <ligand>
        <name>substrate</name>
    </ligand>
</feature>
<dbReference type="AlphaFoldDB" id="E1RE49"/>
<dbReference type="PANTHER" id="PTHR43128:SF16">
    <property type="entry name" value="L-LACTATE DEHYDROGENASE"/>
    <property type="match status" value="1"/>
</dbReference>
<feature type="binding site" evidence="10">
    <location>
        <begin position="121"/>
        <end position="123"/>
    </location>
    <ligand>
        <name>NAD(+)</name>
        <dbReference type="ChEBI" id="CHEBI:57540"/>
    </ligand>
</feature>
<dbReference type="OrthoDB" id="2596at2157"/>